<evidence type="ECO:0000313" key="9">
    <source>
        <dbReference type="Proteomes" id="UP000711047"/>
    </source>
</evidence>
<keyword evidence="4 6" id="KW-1133">Transmembrane helix</keyword>
<feature type="transmembrane region" description="Helical" evidence="6">
    <location>
        <begin position="50"/>
        <end position="70"/>
    </location>
</feature>
<comment type="subcellular location">
    <subcellularLocation>
        <location evidence="1">Cell membrane</location>
        <topology evidence="1">Multi-pass membrane protein</topology>
    </subcellularLocation>
</comment>
<sequence>MEFGTFTIGENVDSKFWLMLSPLIVLQLVLWIVAFVDMSRRTRFRFGNKWIWSLIILLGNFLGPVAYFLFKGEEE</sequence>
<evidence type="ECO:0000313" key="8">
    <source>
        <dbReference type="EMBL" id="NQX47423.1"/>
    </source>
</evidence>
<evidence type="ECO:0000256" key="5">
    <source>
        <dbReference type="ARBA" id="ARBA00023136"/>
    </source>
</evidence>
<keyword evidence="3 6" id="KW-0812">Transmembrane</keyword>
<keyword evidence="9" id="KW-1185">Reference proteome</keyword>
<evidence type="ECO:0000256" key="3">
    <source>
        <dbReference type="ARBA" id="ARBA00022692"/>
    </source>
</evidence>
<keyword evidence="5 6" id="KW-0472">Membrane</keyword>
<reference evidence="8 9" key="1">
    <citation type="submission" date="2020-05" db="EMBL/GenBank/DDBJ databases">
        <title>Paenibacillus glebae, sp. nov., Paenibacillus humi sp. nov., Paenibacillus pedi sp. nov., Paenibacillus terrestris sp. nov. and Paenibacillus terricola sp. nov., isolated from a forest top soil sample.</title>
        <authorList>
            <person name="Qi S."/>
            <person name="Carlier A."/>
            <person name="Cnockaert M."/>
            <person name="Vandamme P."/>
        </authorList>
    </citation>
    <scope>NUCLEOTIDE SEQUENCE [LARGE SCALE GENOMIC DNA]</scope>
    <source>
        <strain evidence="8 9">LMG 29502</strain>
    </source>
</reference>
<feature type="domain" description="Cardiolipin synthase N-terminal" evidence="7">
    <location>
        <begin position="29"/>
        <end position="71"/>
    </location>
</feature>
<evidence type="ECO:0000256" key="2">
    <source>
        <dbReference type="ARBA" id="ARBA00022475"/>
    </source>
</evidence>
<keyword evidence="2" id="KW-1003">Cell membrane</keyword>
<dbReference type="InterPro" id="IPR027379">
    <property type="entry name" value="CLS_N"/>
</dbReference>
<dbReference type="Pfam" id="PF13396">
    <property type="entry name" value="PLDc_N"/>
    <property type="match status" value="1"/>
</dbReference>
<dbReference type="RefSeq" id="WP_173136611.1">
    <property type="nucleotide sequence ID" value="NZ_JABMKX010000010.1"/>
</dbReference>
<evidence type="ECO:0000256" key="1">
    <source>
        <dbReference type="ARBA" id="ARBA00004651"/>
    </source>
</evidence>
<feature type="transmembrane region" description="Helical" evidence="6">
    <location>
        <begin position="16"/>
        <end position="38"/>
    </location>
</feature>
<name>A0ABX2DRV0_9BACL</name>
<comment type="caution">
    <text evidence="8">The sequence shown here is derived from an EMBL/GenBank/DDBJ whole genome shotgun (WGS) entry which is preliminary data.</text>
</comment>
<accession>A0ABX2DRV0</accession>
<organism evidence="8 9">
    <name type="scientific">Paenibacillus tritici</name>
    <dbReference type="NCBI Taxonomy" id="1873425"/>
    <lineage>
        <taxon>Bacteria</taxon>
        <taxon>Bacillati</taxon>
        <taxon>Bacillota</taxon>
        <taxon>Bacilli</taxon>
        <taxon>Bacillales</taxon>
        <taxon>Paenibacillaceae</taxon>
        <taxon>Paenibacillus</taxon>
    </lineage>
</organism>
<proteinExistence type="predicted"/>
<gene>
    <name evidence="8" type="ORF">HQN87_18990</name>
</gene>
<evidence type="ECO:0000256" key="6">
    <source>
        <dbReference type="SAM" id="Phobius"/>
    </source>
</evidence>
<evidence type="ECO:0000256" key="4">
    <source>
        <dbReference type="ARBA" id="ARBA00022989"/>
    </source>
</evidence>
<dbReference type="EMBL" id="JABMKX010000010">
    <property type="protein sequence ID" value="NQX47423.1"/>
    <property type="molecule type" value="Genomic_DNA"/>
</dbReference>
<evidence type="ECO:0000259" key="7">
    <source>
        <dbReference type="Pfam" id="PF13396"/>
    </source>
</evidence>
<dbReference type="Proteomes" id="UP000711047">
    <property type="component" value="Unassembled WGS sequence"/>
</dbReference>
<protein>
    <submittedName>
        <fullName evidence="8">PLDc_N domain-containing protein</fullName>
    </submittedName>
</protein>